<feature type="domain" description="DHHA1" evidence="2">
    <location>
        <begin position="221"/>
        <end position="313"/>
    </location>
</feature>
<proteinExistence type="predicted"/>
<reference evidence="3 4" key="1">
    <citation type="submission" date="2020-11" db="EMBL/GenBank/DDBJ databases">
        <title>Draft genome sequencing of a Lachnospiraceae strain isolated from anoxic soil subjected to BSD treatment.</title>
        <authorList>
            <person name="Uek A."/>
            <person name="Tonouchi A."/>
        </authorList>
    </citation>
    <scope>NUCLEOTIDE SEQUENCE [LARGE SCALE GENOMIC DNA]</scope>
    <source>
        <strain evidence="3 4">TB5</strain>
    </source>
</reference>
<dbReference type="InterPro" id="IPR038763">
    <property type="entry name" value="DHH_sf"/>
</dbReference>
<evidence type="ECO:0000313" key="4">
    <source>
        <dbReference type="Proteomes" id="UP000595897"/>
    </source>
</evidence>
<evidence type="ECO:0000313" key="3">
    <source>
        <dbReference type="EMBL" id="BCN28933.1"/>
    </source>
</evidence>
<dbReference type="Pfam" id="PF01368">
    <property type="entry name" value="DHH"/>
    <property type="match status" value="1"/>
</dbReference>
<dbReference type="EMBL" id="AP024169">
    <property type="protein sequence ID" value="BCN28933.1"/>
    <property type="molecule type" value="Genomic_DNA"/>
</dbReference>
<dbReference type="InterPro" id="IPR001667">
    <property type="entry name" value="DDH_dom"/>
</dbReference>
<feature type="domain" description="DDH" evidence="1">
    <location>
        <begin position="16"/>
        <end position="157"/>
    </location>
</feature>
<dbReference type="PANTHER" id="PTHR47618">
    <property type="entry name" value="BIFUNCTIONAL OLIGORIBONUCLEASE AND PAP PHOSPHATASE NRNA"/>
    <property type="match status" value="1"/>
</dbReference>
<evidence type="ECO:0000259" key="1">
    <source>
        <dbReference type="Pfam" id="PF01368"/>
    </source>
</evidence>
<dbReference type="Proteomes" id="UP000595897">
    <property type="component" value="Chromosome"/>
</dbReference>
<dbReference type="AlphaFoldDB" id="A0A7R7EHQ1"/>
<gene>
    <name evidence="3" type="ORF">bsdtb5_02280</name>
</gene>
<keyword evidence="4" id="KW-1185">Reference proteome</keyword>
<evidence type="ECO:0000259" key="2">
    <source>
        <dbReference type="Pfam" id="PF02272"/>
    </source>
</evidence>
<dbReference type="Gene3D" id="3.10.310.30">
    <property type="match status" value="1"/>
</dbReference>
<dbReference type="KEGG" id="ahb:bsdtb5_02280"/>
<accession>A0A7R7EHQ1</accession>
<dbReference type="GO" id="GO:0003676">
    <property type="term" value="F:nucleic acid binding"/>
    <property type="evidence" value="ECO:0007669"/>
    <property type="project" value="InterPro"/>
</dbReference>
<dbReference type="InterPro" id="IPR003156">
    <property type="entry name" value="DHHA1_dom"/>
</dbReference>
<dbReference type="PANTHER" id="PTHR47618:SF1">
    <property type="entry name" value="BIFUNCTIONAL OLIGORIBONUCLEASE AND PAP PHOSPHATASE NRNA"/>
    <property type="match status" value="1"/>
</dbReference>
<dbReference type="Gene3D" id="3.90.1640.10">
    <property type="entry name" value="inorganic pyrophosphatase (n-terminal core)"/>
    <property type="match status" value="1"/>
</dbReference>
<name>A0A7R7EHQ1_9FIRM</name>
<dbReference type="Pfam" id="PF02272">
    <property type="entry name" value="DHHA1"/>
    <property type="match status" value="1"/>
</dbReference>
<organism evidence="3 4">
    <name type="scientific">Anaeromicropila herbilytica</name>
    <dbReference type="NCBI Taxonomy" id="2785025"/>
    <lineage>
        <taxon>Bacteria</taxon>
        <taxon>Bacillati</taxon>
        <taxon>Bacillota</taxon>
        <taxon>Clostridia</taxon>
        <taxon>Lachnospirales</taxon>
        <taxon>Lachnospiraceae</taxon>
        <taxon>Anaeromicropila</taxon>
    </lineage>
</organism>
<dbReference type="InterPro" id="IPR051319">
    <property type="entry name" value="Oligoribo/pAp-PDE_c-di-AMP_PDE"/>
</dbReference>
<protein>
    <submittedName>
        <fullName evidence="3">DHH family phosphoesterase</fullName>
    </submittedName>
</protein>
<dbReference type="SUPFAM" id="SSF64182">
    <property type="entry name" value="DHH phosphoesterases"/>
    <property type="match status" value="1"/>
</dbReference>
<dbReference type="RefSeq" id="WP_271714235.1">
    <property type="nucleotide sequence ID" value="NZ_AP024169.1"/>
</dbReference>
<sequence length="331" mass="36829">MNGIDKLLQVITNKHVFIQTHNYPDQDALASAYGLKAILAHYNIDSTICYEGLIDKYNTQKMVELLKIDICPLNEIGVTSEDEIIIVDGQKGNTNMLEVQAMRVSCIDHHSLQDTSCYSYYDIRSEVGACSSIIASYIVENNIEISKEVATALLYGIKIDTMELTRKVSDLDLDMFYYLFKKADRKVLKKIESNNIKRSDLESYKKAIQNLEVYDGIGIANIGNNCSEAMMGTVSDLLITLSEVNFTLVYSYRAGGIKLSVRSILDSVDASEVIKVALLRIGDGGGHPSMAAGFIPNIAKEETAMKVIELVEQRVIKLVGEYKKNKANEII</sequence>